<feature type="region of interest" description="Disordered" evidence="4">
    <location>
        <begin position="361"/>
        <end position="481"/>
    </location>
</feature>
<dbReference type="SMART" id="SM00298">
    <property type="entry name" value="CHROMO"/>
    <property type="match status" value="1"/>
</dbReference>
<feature type="compositionally biased region" description="Basic residues" evidence="4">
    <location>
        <begin position="230"/>
        <end position="241"/>
    </location>
</feature>
<evidence type="ECO:0000256" key="4">
    <source>
        <dbReference type="SAM" id="MobiDB-lite"/>
    </source>
</evidence>
<dbReference type="AlphaFoldDB" id="A4VE18"/>
<dbReference type="eggNOG" id="ENOG502R323">
    <property type="taxonomic scope" value="Eukaryota"/>
</dbReference>
<dbReference type="EMBL" id="GG662712">
    <property type="protein sequence ID" value="EDK31767.2"/>
    <property type="molecule type" value="Genomic_DNA"/>
</dbReference>
<keyword evidence="7" id="KW-1185">Reference proteome</keyword>
<evidence type="ECO:0000313" key="7">
    <source>
        <dbReference type="Proteomes" id="UP000009168"/>
    </source>
</evidence>
<gene>
    <name evidence="6" type="ORF">TTHERM_00046589</name>
</gene>
<feature type="domain" description="Chromo" evidence="5">
    <location>
        <begin position="64"/>
        <end position="124"/>
    </location>
</feature>
<dbReference type="CDD" id="cd00024">
    <property type="entry name" value="CD_CSD"/>
    <property type="match status" value="1"/>
</dbReference>
<dbReference type="GO" id="GO:0031507">
    <property type="term" value="P:heterochromatin formation"/>
    <property type="evidence" value="ECO:0007669"/>
    <property type="project" value="InterPro"/>
</dbReference>
<protein>
    <submittedName>
        <fullName evidence="6">Chromodomain protein</fullName>
    </submittedName>
</protein>
<evidence type="ECO:0000259" key="5">
    <source>
        <dbReference type="PROSITE" id="PS50013"/>
    </source>
</evidence>
<dbReference type="KEGG" id="tet:TTHERM_00046589"/>
<reference evidence="7" key="1">
    <citation type="journal article" date="2006" name="PLoS Biol.">
        <title>Macronuclear genome sequence of the ciliate Tetrahymena thermophila, a model eukaryote.</title>
        <authorList>
            <person name="Eisen J.A."/>
            <person name="Coyne R.S."/>
            <person name="Wu M."/>
            <person name="Wu D."/>
            <person name="Thiagarajan M."/>
            <person name="Wortman J.R."/>
            <person name="Badger J.H."/>
            <person name="Ren Q."/>
            <person name="Amedeo P."/>
            <person name="Jones K.M."/>
            <person name="Tallon L.J."/>
            <person name="Delcher A.L."/>
            <person name="Salzberg S.L."/>
            <person name="Silva J.C."/>
            <person name="Haas B.J."/>
            <person name="Majoros W.H."/>
            <person name="Farzad M."/>
            <person name="Carlton J.M."/>
            <person name="Smith R.K. Jr."/>
            <person name="Garg J."/>
            <person name="Pearlman R.E."/>
            <person name="Karrer K.M."/>
            <person name="Sun L."/>
            <person name="Manning G."/>
            <person name="Elde N.C."/>
            <person name="Turkewitz A.P."/>
            <person name="Asai D.J."/>
            <person name="Wilkes D.E."/>
            <person name="Wang Y."/>
            <person name="Cai H."/>
            <person name="Collins K."/>
            <person name="Stewart B.A."/>
            <person name="Lee S.R."/>
            <person name="Wilamowska K."/>
            <person name="Weinberg Z."/>
            <person name="Ruzzo W.L."/>
            <person name="Wloga D."/>
            <person name="Gaertig J."/>
            <person name="Frankel J."/>
            <person name="Tsao C.-C."/>
            <person name="Gorovsky M.A."/>
            <person name="Keeling P.J."/>
            <person name="Waller R.F."/>
            <person name="Patron N.J."/>
            <person name="Cherry J.M."/>
            <person name="Stover N.A."/>
            <person name="Krieger C.J."/>
            <person name="del Toro C."/>
            <person name="Ryder H.F."/>
            <person name="Williamson S.C."/>
            <person name="Barbeau R.A."/>
            <person name="Hamilton E.P."/>
            <person name="Orias E."/>
        </authorList>
    </citation>
    <scope>NUCLEOTIDE SEQUENCE [LARGE SCALE GENOMIC DNA]</scope>
    <source>
        <strain evidence="7">SB210</strain>
    </source>
</reference>
<feature type="compositionally biased region" description="Basic and acidic residues" evidence="4">
    <location>
        <begin position="203"/>
        <end position="229"/>
    </location>
</feature>
<evidence type="ECO:0000256" key="1">
    <source>
        <dbReference type="ARBA" id="ARBA00004123"/>
    </source>
</evidence>
<feature type="compositionally biased region" description="Basic and acidic residues" evidence="4">
    <location>
        <begin position="276"/>
        <end position="285"/>
    </location>
</feature>
<dbReference type="OrthoDB" id="1918685at2759"/>
<name>A4VE18_TETTS</name>
<feature type="compositionally biased region" description="Basic residues" evidence="4">
    <location>
        <begin position="264"/>
        <end position="275"/>
    </location>
</feature>
<accession>A4VE18</accession>
<keyword evidence="3" id="KW-0175">Coiled coil</keyword>
<evidence type="ECO:0000256" key="3">
    <source>
        <dbReference type="SAM" id="Coils"/>
    </source>
</evidence>
<feature type="compositionally biased region" description="Acidic residues" evidence="4">
    <location>
        <begin position="432"/>
        <end position="473"/>
    </location>
</feature>
<evidence type="ECO:0000256" key="2">
    <source>
        <dbReference type="ARBA" id="ARBA00023242"/>
    </source>
</evidence>
<dbReference type="PROSITE" id="PS50013">
    <property type="entry name" value="CHROMO_2"/>
    <property type="match status" value="1"/>
</dbReference>
<proteinExistence type="predicted"/>
<feature type="compositionally biased region" description="Basic and acidic residues" evidence="4">
    <location>
        <begin position="379"/>
        <end position="391"/>
    </location>
</feature>
<feature type="compositionally biased region" description="Polar residues" evidence="4">
    <location>
        <begin position="412"/>
        <end position="426"/>
    </location>
</feature>
<dbReference type="GO" id="GO:0005634">
    <property type="term" value="C:nucleus"/>
    <property type="evidence" value="ECO:0007669"/>
    <property type="project" value="UniProtKB-SubCell"/>
</dbReference>
<dbReference type="InterPro" id="IPR016197">
    <property type="entry name" value="Chromo-like_dom_sf"/>
</dbReference>
<dbReference type="PROSITE" id="PS00598">
    <property type="entry name" value="CHROMO_1"/>
    <property type="match status" value="1"/>
</dbReference>
<feature type="compositionally biased region" description="Basic and acidic residues" evidence="4">
    <location>
        <begin position="176"/>
        <end position="187"/>
    </location>
</feature>
<dbReference type="Proteomes" id="UP000009168">
    <property type="component" value="Unassembled WGS sequence"/>
</dbReference>
<feature type="region of interest" description="Disordered" evidence="4">
    <location>
        <begin position="162"/>
        <end position="191"/>
    </location>
</feature>
<feature type="compositionally biased region" description="Low complexity" evidence="4">
    <location>
        <begin position="312"/>
        <end position="322"/>
    </location>
</feature>
<feature type="compositionally biased region" description="Basic and acidic residues" evidence="4">
    <location>
        <begin position="249"/>
        <end position="263"/>
    </location>
</feature>
<dbReference type="InterPro" id="IPR044251">
    <property type="entry name" value="LHP1-like"/>
</dbReference>
<feature type="compositionally biased region" description="Polar residues" evidence="4">
    <location>
        <begin position="503"/>
        <end position="515"/>
    </location>
</feature>
<feature type="compositionally biased region" description="Polar residues" evidence="4">
    <location>
        <begin position="361"/>
        <end position="378"/>
    </location>
</feature>
<dbReference type="Pfam" id="PF00385">
    <property type="entry name" value="Chromo"/>
    <property type="match status" value="1"/>
</dbReference>
<dbReference type="STRING" id="312017.A4VE18"/>
<dbReference type="InterPro" id="IPR000953">
    <property type="entry name" value="Chromo/chromo_shadow_dom"/>
</dbReference>
<feature type="region of interest" description="Disordered" evidence="4">
    <location>
        <begin position="503"/>
        <end position="529"/>
    </location>
</feature>
<dbReference type="Gene3D" id="2.40.50.40">
    <property type="match status" value="1"/>
</dbReference>
<dbReference type="PANTHER" id="PTHR47240:SF2">
    <property type="entry name" value="CHROMO DOMAIN-CONTAINING PROTEIN LHP1"/>
    <property type="match status" value="1"/>
</dbReference>
<dbReference type="HOGENOM" id="CLU_304313_0_0_1"/>
<feature type="coiled-coil region" evidence="3">
    <location>
        <begin position="841"/>
        <end position="868"/>
    </location>
</feature>
<dbReference type="InterPro" id="IPR023779">
    <property type="entry name" value="Chromodomain_CS"/>
</dbReference>
<dbReference type="GeneID" id="7842572"/>
<dbReference type="PANTHER" id="PTHR47240">
    <property type="entry name" value="CHROMO DOMAIN-CONTAINING PROTEIN LHP1"/>
    <property type="match status" value="1"/>
</dbReference>
<dbReference type="SUPFAM" id="SSF54160">
    <property type="entry name" value="Chromo domain-like"/>
    <property type="match status" value="1"/>
</dbReference>
<dbReference type="RefSeq" id="XP_001471321.2">
    <property type="nucleotide sequence ID" value="XM_001471271.2"/>
</dbReference>
<organism evidence="6 7">
    <name type="scientific">Tetrahymena thermophila (strain SB210)</name>
    <dbReference type="NCBI Taxonomy" id="312017"/>
    <lineage>
        <taxon>Eukaryota</taxon>
        <taxon>Sar</taxon>
        <taxon>Alveolata</taxon>
        <taxon>Ciliophora</taxon>
        <taxon>Intramacronucleata</taxon>
        <taxon>Oligohymenophorea</taxon>
        <taxon>Hymenostomatida</taxon>
        <taxon>Tetrahymenina</taxon>
        <taxon>Tetrahymenidae</taxon>
        <taxon>Tetrahymena</taxon>
    </lineage>
</organism>
<evidence type="ECO:0000313" key="6">
    <source>
        <dbReference type="EMBL" id="EDK31767.2"/>
    </source>
</evidence>
<dbReference type="InParanoid" id="A4VE18"/>
<keyword evidence="2" id="KW-0539">Nucleus</keyword>
<dbReference type="InterPro" id="IPR023780">
    <property type="entry name" value="Chromo_domain"/>
</dbReference>
<comment type="subcellular location">
    <subcellularLocation>
        <location evidence="1">Nucleus</location>
    </subcellularLocation>
</comment>
<sequence length="993" mass="117228">MKNSERKLKGHHNSKFMDFQQAQQFEFQMSKKKQTKGRRRYKRNLKKAIEVSHQQQTQLADGYYEVESIQKIRSFGKYDLRFYIKWKGWEDTDNTWEPFQNVRNCYFNLKEFYDKYNDNKKMTGSDAWKTFVGCLRRENLLDEKGKFVETIKRKYNKRKRALLKGSSDNENETDSDENKSSENKEQTSYDSIVHKTQQLAGLKFEDNQDENNHNNRNQDKSYRDRDGIRLRKKITKMKKKNIQNGQQNKDGDSDQEDKVDKTIEKRKRKQYQKRKSLSDQFKDEGGLSTKAKKLKRTYSSTQSKKEKRNNDDNALQQNQQQIQIQQQDIDLKIEEQDEADIDGIFNELGANSKNLQNIVASNEQKGNSLVKNKTQFSEEASKRDTSKDGNEKYIASNSQIESQKQLKERETNSGSNLSDAQKQIKNQGKDFSDEEGENEEYDDDEEGEQDVEDEEEEGELEEGLNEEEKEQDNDNNNNAGYEENELQKQNSLNFKRDFAQLQNQNQLEGSELESNLQKKRKKETNDLNSTHVLLEQKEVLASLQELEHQQQQQRYMHVENNPFGSNNNIESELLHNETTQRNKFKIINQLEDGSISEGNGPLKNQMISSFDNFNNREQINSEQYLDKQSPTGLSNLHFSDQQRNIQLRNSLSHQSYFNNNNNKIFWQNTVIQQDMISSVQEQQPIVQGSGIQRIIQDKDKAKYFEDKQYNQLLQQQNQYSSFPHIENQQNIYSSKLNINAQKQLNGNSPIMIEDDEEEIVENSELQYKLHNERDDKDKFTKIRLVKKHDSVEIQDTQPYKHITQYLDELQQKRIRPSNYNDIQGQLGGLSKSLHELSQYNQPETKQQYQKYKKELQQIQQNNKNGIQKQNSNQNLNNNGSQNNIPQFNEQTYEQFIISQYQEIKHLKNPEVKDPQKSIKSLYEGNLCLKDEPNRIIAMDIHPYLIGQYIFKVTWAPRKKKDQLISSWVEGDKLKLKYPNLVIEFYESFIRFVD</sequence>
<feature type="region of interest" description="Disordered" evidence="4">
    <location>
        <begin position="203"/>
        <end position="322"/>
    </location>
</feature>